<protein>
    <recommendedName>
        <fullName evidence="1">Phosphodiester glycosidase domain-containing protein</fullName>
    </recommendedName>
</protein>
<dbReference type="Proteomes" id="UP000179243">
    <property type="component" value="Unassembled WGS sequence"/>
</dbReference>
<organism evidence="2 3">
    <name type="scientific">Candidatus Raymondbacteria bacterium RIFOXYD12_FULL_49_13</name>
    <dbReference type="NCBI Taxonomy" id="1817890"/>
    <lineage>
        <taxon>Bacteria</taxon>
        <taxon>Raymondiibacteriota</taxon>
    </lineage>
</organism>
<name>A0A1F7FAU2_UNCRA</name>
<evidence type="ECO:0000313" key="2">
    <source>
        <dbReference type="EMBL" id="OGK03738.1"/>
    </source>
</evidence>
<evidence type="ECO:0000313" key="3">
    <source>
        <dbReference type="Proteomes" id="UP000179243"/>
    </source>
</evidence>
<dbReference type="PANTHER" id="PTHR40446">
    <property type="entry name" value="N-ACETYLGLUCOSAMINE-1-PHOSPHODIESTER ALPHA-N-ACETYLGLUCOSAMINIDASE"/>
    <property type="match status" value="1"/>
</dbReference>
<dbReference type="EMBL" id="MFYX01000083">
    <property type="protein sequence ID" value="OGK03738.1"/>
    <property type="molecule type" value="Genomic_DNA"/>
</dbReference>
<comment type="caution">
    <text evidence="2">The sequence shown here is derived from an EMBL/GenBank/DDBJ whole genome shotgun (WGS) entry which is preliminary data.</text>
</comment>
<reference evidence="2 3" key="1">
    <citation type="journal article" date="2016" name="Nat. Commun.">
        <title>Thousands of microbial genomes shed light on interconnected biogeochemical processes in an aquifer system.</title>
        <authorList>
            <person name="Anantharaman K."/>
            <person name="Brown C.T."/>
            <person name="Hug L.A."/>
            <person name="Sharon I."/>
            <person name="Castelle C.J."/>
            <person name="Probst A.J."/>
            <person name="Thomas B.C."/>
            <person name="Singh A."/>
            <person name="Wilkins M.J."/>
            <person name="Karaoz U."/>
            <person name="Brodie E.L."/>
            <person name="Williams K.H."/>
            <person name="Hubbard S.S."/>
            <person name="Banfield J.F."/>
        </authorList>
    </citation>
    <scope>NUCLEOTIDE SEQUENCE [LARGE SCALE GENOMIC DNA]</scope>
</reference>
<evidence type="ECO:0000259" key="1">
    <source>
        <dbReference type="Pfam" id="PF09992"/>
    </source>
</evidence>
<proteinExistence type="predicted"/>
<dbReference type="AlphaFoldDB" id="A0A1F7FAU2"/>
<gene>
    <name evidence="2" type="ORF">A2519_01970</name>
</gene>
<accession>A0A1F7FAU2</accession>
<dbReference type="InterPro" id="IPR018711">
    <property type="entry name" value="NAGPA"/>
</dbReference>
<sequence length="280" mass="29857">MFKAALVIAVFLCAEEQYFIVPEAGASRPIGASVVEQESFTEADAVMADAVAWEQLEKGLSIGTVSLMRADTTGSKITLLKIDTAFFGFKVIGEPGTGQDIDDLVTGARCAAGINGGYYYFKNDQGLKMPLGLAVQDSREISAYKGNYSGCFFASQQGTGIAAGTACSECKTGHALQSFPLVIRNGKIPPHLKEEGSRLHIHTRSRRSAVGVTWKGHIVFLNTVREISFFELAFCAGALGLKDCLTLDGGGSSQMAVFSKRTIVVPGLEKVPLAIGAYRK</sequence>
<dbReference type="PANTHER" id="PTHR40446:SF2">
    <property type="entry name" value="N-ACETYLGLUCOSAMINE-1-PHOSPHODIESTER ALPHA-N-ACETYLGLUCOSAMINIDASE"/>
    <property type="match status" value="1"/>
</dbReference>
<dbReference type="Pfam" id="PF09992">
    <property type="entry name" value="NAGPA"/>
    <property type="match status" value="1"/>
</dbReference>
<feature type="domain" description="Phosphodiester glycosidase" evidence="1">
    <location>
        <begin position="109"/>
        <end position="259"/>
    </location>
</feature>